<dbReference type="Pfam" id="PF01809">
    <property type="entry name" value="YidD"/>
    <property type="match status" value="1"/>
</dbReference>
<keyword evidence="1" id="KW-0472">Membrane</keyword>
<proteinExistence type="inferred from homology"/>
<dbReference type="OrthoDB" id="9801753at2"/>
<dbReference type="HAMAP" id="MF_00386">
    <property type="entry name" value="UPF0161_YidD"/>
    <property type="match status" value="1"/>
</dbReference>
<evidence type="ECO:0000313" key="3">
    <source>
        <dbReference type="EMBL" id="TDT31003.1"/>
    </source>
</evidence>
<sequence>MKHLLILFLKAYRLLVSPLYGQVCKFHPSCSAYTLEAVQVHGAARGSWLGAKRLGRCHPWSLGGYDPVPGTAAAQEWAAEQAAQETASTATQATSAQVTDAGTIGGPDPTQRLSKGVC</sequence>
<comment type="caution">
    <text evidence="3">The sequence shown here is derived from an EMBL/GenBank/DDBJ whole genome shotgun (WGS) entry which is preliminary data.</text>
</comment>
<evidence type="ECO:0000313" key="4">
    <source>
        <dbReference type="Proteomes" id="UP000295371"/>
    </source>
</evidence>
<dbReference type="AlphaFoldDB" id="A0A4R7J3R6"/>
<dbReference type="GO" id="GO:0005886">
    <property type="term" value="C:plasma membrane"/>
    <property type="evidence" value="ECO:0007669"/>
    <property type="project" value="UniProtKB-SubCell"/>
</dbReference>
<dbReference type="PANTHER" id="PTHR33383">
    <property type="entry name" value="MEMBRANE PROTEIN INSERTION EFFICIENCY FACTOR-RELATED"/>
    <property type="match status" value="1"/>
</dbReference>
<gene>
    <name evidence="3" type="ORF">CLV29_2412</name>
</gene>
<keyword evidence="4" id="KW-1185">Reference proteome</keyword>
<feature type="region of interest" description="Disordered" evidence="2">
    <location>
        <begin position="76"/>
        <end position="118"/>
    </location>
</feature>
<dbReference type="PANTHER" id="PTHR33383:SF1">
    <property type="entry name" value="MEMBRANE PROTEIN INSERTION EFFICIENCY FACTOR-RELATED"/>
    <property type="match status" value="1"/>
</dbReference>
<protein>
    <recommendedName>
        <fullName evidence="1">Putative membrane protein insertion efficiency factor</fullName>
    </recommendedName>
</protein>
<dbReference type="RefSeq" id="WP_133755329.1">
    <property type="nucleotide sequence ID" value="NZ_CP171129.1"/>
</dbReference>
<organism evidence="3 4">
    <name type="scientific">Naumannella halotolerans</name>
    <dbReference type="NCBI Taxonomy" id="993414"/>
    <lineage>
        <taxon>Bacteria</taxon>
        <taxon>Bacillati</taxon>
        <taxon>Actinomycetota</taxon>
        <taxon>Actinomycetes</taxon>
        <taxon>Propionibacteriales</taxon>
        <taxon>Propionibacteriaceae</taxon>
        <taxon>Naumannella</taxon>
    </lineage>
</organism>
<accession>A0A4R7J3R6</accession>
<dbReference type="EMBL" id="SOAW01000002">
    <property type="protein sequence ID" value="TDT31003.1"/>
    <property type="molecule type" value="Genomic_DNA"/>
</dbReference>
<comment type="similarity">
    <text evidence="1">Belongs to the UPF0161 family.</text>
</comment>
<evidence type="ECO:0000256" key="2">
    <source>
        <dbReference type="SAM" id="MobiDB-lite"/>
    </source>
</evidence>
<comment type="function">
    <text evidence="1">Could be involved in insertion of integral membrane proteins into the membrane.</text>
</comment>
<keyword evidence="1" id="KW-1003">Cell membrane</keyword>
<feature type="compositionally biased region" description="Low complexity" evidence="2">
    <location>
        <begin position="76"/>
        <end position="97"/>
    </location>
</feature>
<name>A0A4R7J3R6_9ACTN</name>
<dbReference type="Proteomes" id="UP000295371">
    <property type="component" value="Unassembled WGS sequence"/>
</dbReference>
<dbReference type="NCBIfam" id="TIGR00278">
    <property type="entry name" value="membrane protein insertion efficiency factor YidD"/>
    <property type="match status" value="1"/>
</dbReference>
<evidence type="ECO:0000256" key="1">
    <source>
        <dbReference type="HAMAP-Rule" id="MF_00386"/>
    </source>
</evidence>
<dbReference type="SMART" id="SM01234">
    <property type="entry name" value="Haemolytic"/>
    <property type="match status" value="1"/>
</dbReference>
<reference evidence="3 4" key="1">
    <citation type="submission" date="2019-03" db="EMBL/GenBank/DDBJ databases">
        <title>Genomic Encyclopedia of Archaeal and Bacterial Type Strains, Phase II (KMG-II): from individual species to whole genera.</title>
        <authorList>
            <person name="Goeker M."/>
        </authorList>
    </citation>
    <scope>NUCLEOTIDE SEQUENCE [LARGE SCALE GENOMIC DNA]</scope>
    <source>
        <strain evidence="3 4">DSM 24323</strain>
    </source>
</reference>
<dbReference type="InterPro" id="IPR002696">
    <property type="entry name" value="Membr_insert_effic_factor_YidD"/>
</dbReference>
<comment type="subcellular location">
    <subcellularLocation>
        <location evidence="1">Cell membrane</location>
        <topology evidence="1">Peripheral membrane protein</topology>
        <orientation evidence="1">Cytoplasmic side</orientation>
    </subcellularLocation>
</comment>